<keyword evidence="2" id="KW-1185">Reference proteome</keyword>
<name>A0ACB0I6U8_TRIPR</name>
<accession>A0ACB0I6U8</accession>
<evidence type="ECO:0000313" key="1">
    <source>
        <dbReference type="EMBL" id="CAJ2627831.1"/>
    </source>
</evidence>
<dbReference type="Proteomes" id="UP001177021">
    <property type="component" value="Unassembled WGS sequence"/>
</dbReference>
<gene>
    <name evidence="1" type="ORF">MILVUS5_LOCUS203</name>
</gene>
<dbReference type="EMBL" id="CASHSV030000001">
    <property type="protein sequence ID" value="CAJ2627831.1"/>
    <property type="molecule type" value="Genomic_DNA"/>
</dbReference>
<protein>
    <submittedName>
        <fullName evidence="1">Uncharacterized protein</fullName>
    </submittedName>
</protein>
<evidence type="ECO:0000313" key="2">
    <source>
        <dbReference type="Proteomes" id="UP001177021"/>
    </source>
</evidence>
<organism evidence="1 2">
    <name type="scientific">Trifolium pratense</name>
    <name type="common">Red clover</name>
    <dbReference type="NCBI Taxonomy" id="57577"/>
    <lineage>
        <taxon>Eukaryota</taxon>
        <taxon>Viridiplantae</taxon>
        <taxon>Streptophyta</taxon>
        <taxon>Embryophyta</taxon>
        <taxon>Tracheophyta</taxon>
        <taxon>Spermatophyta</taxon>
        <taxon>Magnoliopsida</taxon>
        <taxon>eudicotyledons</taxon>
        <taxon>Gunneridae</taxon>
        <taxon>Pentapetalae</taxon>
        <taxon>rosids</taxon>
        <taxon>fabids</taxon>
        <taxon>Fabales</taxon>
        <taxon>Fabaceae</taxon>
        <taxon>Papilionoideae</taxon>
        <taxon>50 kb inversion clade</taxon>
        <taxon>NPAAA clade</taxon>
        <taxon>Hologalegina</taxon>
        <taxon>IRL clade</taxon>
        <taxon>Trifolieae</taxon>
        <taxon>Trifolium</taxon>
    </lineage>
</organism>
<sequence>MAIKTKLSIFIFLFFLINIAICREETDPELKTCKHQCHQQRQYDEHDKRICMKECDEYHEMKQEREKHKEDKDDEKEVENPYVFEYKDFDTILDTEDGRISVLNMFDQKSKLLRNVENYGLAVLEAKANAFVSPHHFDSEVIFFNMKGRGIIGLVEQDNTERFNLEAGDIIRVPAGTPIYLVNRDENEKLFIAALHMPSSPGSAPLNFEAFFGPAGRNPESVLTAFSSKVLQAAFKTSKGKLESVLEEQKKERIFKIRKEDVHGMAPKKSIWPFGGQFNGPFNIFSNKPSFSNQFGSLFEIGPSESKSGLEGLNVMLSFANITKGSMSTIYYNTNANKIAFVVDGEGYFEMACPHYMSSKHRKSSSAYHKMNARLRPGMVFVVPAGHPFVTIASKNNNLKIVCFEVNAQRNKKLAFAGKKNIVLALDKTAKELAFGLAAEKVDEMFKRDEEFFFSYNVDESKEDRGHADV</sequence>
<comment type="caution">
    <text evidence="1">The sequence shown here is derived from an EMBL/GenBank/DDBJ whole genome shotgun (WGS) entry which is preliminary data.</text>
</comment>
<reference evidence="1" key="1">
    <citation type="submission" date="2023-10" db="EMBL/GenBank/DDBJ databases">
        <authorList>
            <person name="Rodriguez Cubillos JULIANA M."/>
            <person name="De Vega J."/>
        </authorList>
    </citation>
    <scope>NUCLEOTIDE SEQUENCE</scope>
</reference>
<proteinExistence type="predicted"/>